<dbReference type="Proteomes" id="UP001180487">
    <property type="component" value="Unassembled WGS sequence"/>
</dbReference>
<dbReference type="InterPro" id="IPR050312">
    <property type="entry name" value="IolE/XylAMocC-like"/>
</dbReference>
<dbReference type="InterPro" id="IPR013022">
    <property type="entry name" value="Xyl_isomerase-like_TIM-brl"/>
</dbReference>
<dbReference type="RefSeq" id="WP_310370025.1">
    <property type="nucleotide sequence ID" value="NZ_JAVDXT010000001.1"/>
</dbReference>
<evidence type="ECO:0000259" key="1">
    <source>
        <dbReference type="Pfam" id="PF01261"/>
    </source>
</evidence>
<keyword evidence="3" id="KW-1185">Reference proteome</keyword>
<feature type="domain" description="Xylose isomerase-like TIM barrel" evidence="1">
    <location>
        <begin position="22"/>
        <end position="262"/>
    </location>
</feature>
<dbReference type="SUPFAM" id="SSF51658">
    <property type="entry name" value="Xylose isomerase-like"/>
    <property type="match status" value="1"/>
</dbReference>
<dbReference type="Pfam" id="PF01261">
    <property type="entry name" value="AP_endonuc_2"/>
    <property type="match status" value="1"/>
</dbReference>
<accession>A0ABU2C2W8</accession>
<evidence type="ECO:0000313" key="3">
    <source>
        <dbReference type="Proteomes" id="UP001180487"/>
    </source>
</evidence>
<gene>
    <name evidence="2" type="ORF">J2X19_000318</name>
</gene>
<dbReference type="PANTHER" id="PTHR12110:SF48">
    <property type="entry name" value="BLL3656 PROTEIN"/>
    <property type="match status" value="1"/>
</dbReference>
<evidence type="ECO:0000313" key="2">
    <source>
        <dbReference type="EMBL" id="MDR7375660.1"/>
    </source>
</evidence>
<protein>
    <submittedName>
        <fullName evidence="2">Sugar phosphate isomerase/epimerase</fullName>
    </submittedName>
</protein>
<dbReference type="PANTHER" id="PTHR12110">
    <property type="entry name" value="HYDROXYPYRUVATE ISOMERASE"/>
    <property type="match status" value="1"/>
</dbReference>
<dbReference type="Gene3D" id="3.20.20.150">
    <property type="entry name" value="Divalent-metal-dependent TIM barrel enzymes"/>
    <property type="match status" value="1"/>
</dbReference>
<keyword evidence="2" id="KW-0413">Isomerase</keyword>
<proteinExistence type="predicted"/>
<dbReference type="InterPro" id="IPR036237">
    <property type="entry name" value="Xyl_isomerase-like_sf"/>
</dbReference>
<dbReference type="GO" id="GO:0016853">
    <property type="term" value="F:isomerase activity"/>
    <property type="evidence" value="ECO:0007669"/>
    <property type="project" value="UniProtKB-KW"/>
</dbReference>
<reference evidence="2 3" key="1">
    <citation type="submission" date="2023-07" db="EMBL/GenBank/DDBJ databases">
        <title>Sorghum-associated microbial communities from plants grown in Nebraska, USA.</title>
        <authorList>
            <person name="Schachtman D."/>
        </authorList>
    </citation>
    <scope>NUCLEOTIDE SEQUENCE [LARGE SCALE GENOMIC DNA]</scope>
    <source>
        <strain evidence="2 3">BE313</strain>
    </source>
</reference>
<organism evidence="2 3">
    <name type="scientific">Rhodoferax ferrireducens</name>
    <dbReference type="NCBI Taxonomy" id="192843"/>
    <lineage>
        <taxon>Bacteria</taxon>
        <taxon>Pseudomonadati</taxon>
        <taxon>Pseudomonadota</taxon>
        <taxon>Betaproteobacteria</taxon>
        <taxon>Burkholderiales</taxon>
        <taxon>Comamonadaceae</taxon>
        <taxon>Rhodoferax</taxon>
    </lineage>
</organism>
<name>A0ABU2C2W8_9BURK</name>
<dbReference type="EMBL" id="JAVDXT010000001">
    <property type="protein sequence ID" value="MDR7375660.1"/>
    <property type="molecule type" value="Genomic_DNA"/>
</dbReference>
<sequence>MPRLYSQAYLTACALTPPQAIRQAAALGYSDVGLRLWPNAAGAPQQFLIGQPAVLRETLAAQRDTGVGVFDLEIIRIGAGFDPRTYLPLLEAGAALKARALLVAGDDTDEPRLTDAYARLCELVRPYGLTADLEFMPWTAVPDANAALRIVIAAGRPASAGILVDALHFDRSGTTLDDIRALPRDLLHYAQVCDAPTRAPWTPMGRAFTVDEMVHTARCERLQPGEGGIALQALFSALPNDLPVSVEVVHLQRMAQMPPADWSRQCLAASRTLLDIQATQA</sequence>
<comment type="caution">
    <text evidence="2">The sequence shown here is derived from an EMBL/GenBank/DDBJ whole genome shotgun (WGS) entry which is preliminary data.</text>
</comment>